<dbReference type="CDD" id="cd02440">
    <property type="entry name" value="AdoMet_MTases"/>
    <property type="match status" value="1"/>
</dbReference>
<evidence type="ECO:0000313" key="4">
    <source>
        <dbReference type="EMBL" id="MFC4620234.1"/>
    </source>
</evidence>
<name>A0ABV9GPQ8_9BACL</name>
<dbReference type="InterPro" id="IPR029063">
    <property type="entry name" value="SAM-dependent_MTases_sf"/>
</dbReference>
<dbReference type="PANTHER" id="PTHR47816">
    <property type="entry name" value="RIBOSOMAL RNA SMALL SUBUNIT METHYLTRANSFERASE C"/>
    <property type="match status" value="1"/>
</dbReference>
<dbReference type="SUPFAM" id="SSF53335">
    <property type="entry name" value="S-adenosyl-L-methionine-dependent methyltransferases"/>
    <property type="match status" value="1"/>
</dbReference>
<accession>A0ABV9GPQ8</accession>
<proteinExistence type="predicted"/>
<comment type="caution">
    <text evidence="4">The sequence shown here is derived from an EMBL/GenBank/DDBJ whole genome shotgun (WGS) entry which is preliminary data.</text>
</comment>
<keyword evidence="5" id="KW-1185">Reference proteome</keyword>
<dbReference type="Pfam" id="PF05175">
    <property type="entry name" value="MTS"/>
    <property type="match status" value="1"/>
</dbReference>
<evidence type="ECO:0000256" key="2">
    <source>
        <dbReference type="ARBA" id="ARBA00022679"/>
    </source>
</evidence>
<dbReference type="InterPro" id="IPR046977">
    <property type="entry name" value="RsmC/RlmG"/>
</dbReference>
<evidence type="ECO:0000256" key="1">
    <source>
        <dbReference type="ARBA" id="ARBA00022603"/>
    </source>
</evidence>
<evidence type="ECO:0000313" key="5">
    <source>
        <dbReference type="Proteomes" id="UP001596022"/>
    </source>
</evidence>
<dbReference type="InterPro" id="IPR007848">
    <property type="entry name" value="Small_mtfrase_dom"/>
</dbReference>
<evidence type="ECO:0000259" key="3">
    <source>
        <dbReference type="Pfam" id="PF05175"/>
    </source>
</evidence>
<dbReference type="Gene3D" id="3.40.50.150">
    <property type="entry name" value="Vaccinia Virus protein VP39"/>
    <property type="match status" value="1"/>
</dbReference>
<dbReference type="EMBL" id="JBHSFW010000018">
    <property type="protein sequence ID" value="MFC4620234.1"/>
    <property type="molecule type" value="Genomic_DNA"/>
</dbReference>
<dbReference type="EC" id="2.1.1.174" evidence="4"/>
<dbReference type="RefSeq" id="WP_376847348.1">
    <property type="nucleotide sequence ID" value="NZ_JBHSFW010000018.1"/>
</dbReference>
<keyword evidence="2 4" id="KW-0808">Transferase</keyword>
<sequence length="196" mass="22027">MTEHYYSEKPESESRPHQFDFFVNGKTLRLTSDRGVFSKEGVDFGSRLLIETFKPPKVEGAILDMGCGYGAIGLAIHTRFPEWDLTMVDVNERAVNLARLNAKNNGIDAMVRQSNLYENVEGRFACIVTNPPIRAGKRVIYSLFEGAKTRLLPGGELWIVIQKKQGALSAIKKLQALFEEVEIVAKKKGYYIIRSA</sequence>
<dbReference type="GO" id="GO:0052914">
    <property type="term" value="F:16S rRNA (guanine(1207)-N(2))-methyltransferase activity"/>
    <property type="evidence" value="ECO:0007669"/>
    <property type="project" value="UniProtKB-EC"/>
</dbReference>
<gene>
    <name evidence="4" type="ORF">ACFO4N_16145</name>
</gene>
<keyword evidence="1 4" id="KW-0489">Methyltransferase</keyword>
<dbReference type="Proteomes" id="UP001596022">
    <property type="component" value="Unassembled WGS sequence"/>
</dbReference>
<dbReference type="PANTHER" id="PTHR47816:SF4">
    <property type="entry name" value="RIBOSOMAL RNA SMALL SUBUNIT METHYLTRANSFERASE C"/>
    <property type="match status" value="1"/>
</dbReference>
<dbReference type="EC" id="2.1.1.172" evidence="4"/>
<organism evidence="4 5">
    <name type="scientific">Camelliibacillus cellulosilyticus</name>
    <dbReference type="NCBI Taxonomy" id="2174486"/>
    <lineage>
        <taxon>Bacteria</taxon>
        <taxon>Bacillati</taxon>
        <taxon>Bacillota</taxon>
        <taxon>Bacilli</taxon>
        <taxon>Bacillales</taxon>
        <taxon>Sporolactobacillaceae</taxon>
        <taxon>Camelliibacillus</taxon>
    </lineage>
</organism>
<dbReference type="GO" id="GO:0052916">
    <property type="term" value="F:23S rRNA (guanine(1835)-N(2))-methyltransferase activity"/>
    <property type="evidence" value="ECO:0007669"/>
    <property type="project" value="UniProtKB-EC"/>
</dbReference>
<protein>
    <submittedName>
        <fullName evidence="4">Class I SAM-dependent methyltransferase</fullName>
        <ecNumber evidence="4">2.1.1.172</ecNumber>
        <ecNumber evidence="4">2.1.1.174</ecNumber>
    </submittedName>
</protein>
<reference evidence="5" key="1">
    <citation type="journal article" date="2019" name="Int. J. Syst. Evol. Microbiol.">
        <title>The Global Catalogue of Microorganisms (GCM) 10K type strain sequencing project: providing services to taxonomists for standard genome sequencing and annotation.</title>
        <authorList>
            <consortium name="The Broad Institute Genomics Platform"/>
            <consortium name="The Broad Institute Genome Sequencing Center for Infectious Disease"/>
            <person name="Wu L."/>
            <person name="Ma J."/>
        </authorList>
    </citation>
    <scope>NUCLEOTIDE SEQUENCE [LARGE SCALE GENOMIC DNA]</scope>
    <source>
        <strain evidence="5">CGMCC 1.16306</strain>
    </source>
</reference>
<feature type="domain" description="Methyltransferase small" evidence="3">
    <location>
        <begin position="28"/>
        <end position="193"/>
    </location>
</feature>